<dbReference type="PROSITE" id="PS50206">
    <property type="entry name" value="RHODANESE_3"/>
    <property type="match status" value="1"/>
</dbReference>
<proteinExistence type="predicted"/>
<comment type="caution">
    <text evidence="2">The sequence shown here is derived from an EMBL/GenBank/DDBJ whole genome shotgun (WGS) entry which is preliminary data.</text>
</comment>
<dbReference type="InterPro" id="IPR001307">
    <property type="entry name" value="Thiosulphate_STrfase_CS"/>
</dbReference>
<evidence type="ECO:0000259" key="1">
    <source>
        <dbReference type="PROSITE" id="PS50206"/>
    </source>
</evidence>
<dbReference type="EMBL" id="PDTI01000024">
    <property type="protein sequence ID" value="PIE62944.1"/>
    <property type="molecule type" value="Genomic_DNA"/>
</dbReference>
<evidence type="ECO:0000313" key="3">
    <source>
        <dbReference type="Proteomes" id="UP000231203"/>
    </source>
</evidence>
<dbReference type="Proteomes" id="UP000231203">
    <property type="component" value="Unassembled WGS sequence"/>
</dbReference>
<dbReference type="SMART" id="SM00450">
    <property type="entry name" value="RHOD"/>
    <property type="match status" value="1"/>
</dbReference>
<dbReference type="AlphaFoldDB" id="A0A2G6MS98"/>
<evidence type="ECO:0000313" key="2">
    <source>
        <dbReference type="EMBL" id="PIE62944.1"/>
    </source>
</evidence>
<dbReference type="Gene3D" id="3.40.250.10">
    <property type="entry name" value="Rhodanese-like domain"/>
    <property type="match status" value="1"/>
</dbReference>
<dbReference type="GO" id="GO:0004792">
    <property type="term" value="F:thiosulfate-cyanide sulfurtransferase activity"/>
    <property type="evidence" value="ECO:0007669"/>
    <property type="project" value="InterPro"/>
</dbReference>
<gene>
    <name evidence="2" type="ORF">CSA25_02525</name>
</gene>
<dbReference type="Pfam" id="PF00581">
    <property type="entry name" value="Rhodanese"/>
    <property type="match status" value="1"/>
</dbReference>
<accession>A0A2G6MS98</accession>
<feature type="domain" description="Rhodanese" evidence="1">
    <location>
        <begin position="71"/>
        <end position="165"/>
    </location>
</feature>
<dbReference type="PANTHER" id="PTHR43031">
    <property type="entry name" value="FAD-DEPENDENT OXIDOREDUCTASE"/>
    <property type="match status" value="1"/>
</dbReference>
<sequence>MIIKQDISGCFILLILSVVLSLGMNALSPNGIALTGQWDPDQGVVMAGANKARTVDIMQINNPLKVKQLVESGTMIVIDVRWSEMYDQGHIPGALNFPVDDFEEQEKELLSNITPEDEILVYCASVTCHDSHTFATRLVDMGFAHVAVYAGGFFEWEEMGFEIESRELPHE</sequence>
<organism evidence="2 3">
    <name type="scientific">Desulfobacter postgatei</name>
    <dbReference type="NCBI Taxonomy" id="2293"/>
    <lineage>
        <taxon>Bacteria</taxon>
        <taxon>Pseudomonadati</taxon>
        <taxon>Thermodesulfobacteriota</taxon>
        <taxon>Desulfobacteria</taxon>
        <taxon>Desulfobacterales</taxon>
        <taxon>Desulfobacteraceae</taxon>
        <taxon>Desulfobacter</taxon>
    </lineage>
</organism>
<reference evidence="2 3" key="1">
    <citation type="submission" date="2017-10" db="EMBL/GenBank/DDBJ databases">
        <title>Novel microbial diversity and functional potential in the marine mammal oral microbiome.</title>
        <authorList>
            <person name="Dudek N.K."/>
            <person name="Sun C.L."/>
            <person name="Burstein D."/>
            <person name="Kantor R.S."/>
            <person name="Aliaga Goltsman D.S."/>
            <person name="Bik E.M."/>
            <person name="Thomas B.C."/>
            <person name="Banfield J.F."/>
            <person name="Relman D.A."/>
        </authorList>
    </citation>
    <scope>NUCLEOTIDE SEQUENCE [LARGE SCALE GENOMIC DNA]</scope>
    <source>
        <strain evidence="2">DOLJORAL78_47_202</strain>
    </source>
</reference>
<protein>
    <recommendedName>
        <fullName evidence="1">Rhodanese domain-containing protein</fullName>
    </recommendedName>
</protein>
<dbReference type="InterPro" id="IPR001763">
    <property type="entry name" value="Rhodanese-like_dom"/>
</dbReference>
<dbReference type="InterPro" id="IPR036873">
    <property type="entry name" value="Rhodanese-like_dom_sf"/>
</dbReference>
<dbReference type="CDD" id="cd00158">
    <property type="entry name" value="RHOD"/>
    <property type="match status" value="1"/>
</dbReference>
<dbReference type="SUPFAM" id="SSF52821">
    <property type="entry name" value="Rhodanese/Cell cycle control phosphatase"/>
    <property type="match status" value="1"/>
</dbReference>
<dbReference type="InterPro" id="IPR050229">
    <property type="entry name" value="GlpE_sulfurtransferase"/>
</dbReference>
<dbReference type="PROSITE" id="PS00380">
    <property type="entry name" value="RHODANESE_1"/>
    <property type="match status" value="1"/>
</dbReference>
<dbReference type="PANTHER" id="PTHR43031:SF1">
    <property type="entry name" value="PYRIDINE NUCLEOTIDE-DISULPHIDE OXIDOREDUCTASE"/>
    <property type="match status" value="1"/>
</dbReference>
<name>A0A2G6MS98_9BACT</name>